<dbReference type="InterPro" id="IPR035376">
    <property type="entry name" value="NigD_C"/>
</dbReference>
<reference evidence="2 3" key="1">
    <citation type="submission" date="2017-09" db="EMBL/GenBank/DDBJ databases">
        <title>Phase variable restriction modification systems are present in the genome sequences of periodontal pathogens Prevotella intermedia, Tannerella forsythia and Porphyromonas gingivalis.</title>
        <authorList>
            <person name="Haigh R.D."/>
            <person name="Crawford L."/>
            <person name="Ralph J."/>
            <person name="Wanford J."/>
            <person name="Vartoukian S.R."/>
            <person name="Hijazib K."/>
            <person name="Wade W."/>
            <person name="Oggioni M.R."/>
        </authorList>
    </citation>
    <scope>NUCLEOTIDE SEQUENCE [LARGE SCALE GENOMIC DNA]</scope>
    <source>
        <strain evidence="2 3">WW2834</strain>
    </source>
</reference>
<dbReference type="InterPro" id="IPR038143">
    <property type="entry name" value="NigD-like_C_dom_sf"/>
</dbReference>
<sequence length="275" mass="31659">MILFLKTYFNHTECNLSRIYAFIWRVLKDKVKFKFNTISRTMKTGKIFLGLISIFTACSLFTSCDNDTNDNIKRFPNAIVTIKPINGGESFNVWVSEKVQGPPSNLTKSPYGNKEVRAIANIKEEKDAKGKTKIYINWMDSIRTKQAIALKNPELELKKYGEDRLEIINGFGTVVEDGYLTLRFSTAMRDLKLKRDLNLIVQHSEKEPYKLVLAYNAHGDNRGRMASSLIAFRLSEIDKIAKKNGKKDVTLQLHWKSYQGDKQVSFKYHVRDDSK</sequence>
<accession>A0A2A6EFZ0</accession>
<evidence type="ECO:0000313" key="3">
    <source>
        <dbReference type="Proteomes" id="UP000219058"/>
    </source>
</evidence>
<dbReference type="Pfam" id="PF17415">
    <property type="entry name" value="NigD_C"/>
    <property type="match status" value="1"/>
</dbReference>
<dbReference type="Gene3D" id="2.60.40.2370">
    <property type="entry name" value="NigD-like, C-terminal beta sandwich domain"/>
    <property type="match status" value="1"/>
</dbReference>
<gene>
    <name evidence="2" type="ORF">CLI71_04745</name>
</gene>
<dbReference type="Proteomes" id="UP000219058">
    <property type="component" value="Unassembled WGS sequence"/>
</dbReference>
<name>A0A2A6EFZ0_PREIN</name>
<protein>
    <submittedName>
        <fullName evidence="2">NigD-like protein</fullName>
    </submittedName>
</protein>
<evidence type="ECO:0000259" key="1">
    <source>
        <dbReference type="Pfam" id="PF17415"/>
    </source>
</evidence>
<dbReference type="EMBL" id="NSLY01000009">
    <property type="protein sequence ID" value="PDP60605.1"/>
    <property type="molecule type" value="Genomic_DNA"/>
</dbReference>
<feature type="domain" description="NigD-like C-terminal" evidence="1">
    <location>
        <begin position="153"/>
        <end position="268"/>
    </location>
</feature>
<dbReference type="AlphaFoldDB" id="A0A2A6EFZ0"/>
<proteinExistence type="predicted"/>
<organism evidence="2 3">
    <name type="scientific">Prevotella intermedia</name>
    <dbReference type="NCBI Taxonomy" id="28131"/>
    <lineage>
        <taxon>Bacteria</taxon>
        <taxon>Pseudomonadati</taxon>
        <taxon>Bacteroidota</taxon>
        <taxon>Bacteroidia</taxon>
        <taxon>Bacteroidales</taxon>
        <taxon>Prevotellaceae</taxon>
        <taxon>Prevotella</taxon>
    </lineage>
</organism>
<evidence type="ECO:0000313" key="2">
    <source>
        <dbReference type="EMBL" id="PDP60605.1"/>
    </source>
</evidence>
<comment type="caution">
    <text evidence="2">The sequence shown here is derived from an EMBL/GenBank/DDBJ whole genome shotgun (WGS) entry which is preliminary data.</text>
</comment>